<dbReference type="GeneID" id="91098762"/>
<protein>
    <recommendedName>
        <fullName evidence="8">PCI domain-containing protein</fullName>
    </recommendedName>
</protein>
<sequence>MSQASSSSSRRRTVEDMIAPLDIDNFDWNAYEGTYQGRALITRLTHISSILLSSSSKPTPQTLRLARESVLRLIPKIKGNTWDYSLYVQVVKLLKDPLFRIKQKDGGGGIDLFSKSGGTVGGGDDIKMDVDETINISDERVVTSSTVTGIEVGGRRGEEVNGILDEQWIEDSKENERRENSRLVIELSGYLSNLIKESIRLTYLAFAQLSVKVGNSQAAMKNYGAVREYSTSPQHHVDLGVCIVETLLAFNLPQTLPGHISKLEATLDRLHPPPNPTGNKGPAAEAANVTASDIRERRENEARSLAVRKNVMIRIKIAKGLVALYNKEWSKAGRELSSLAEDEGGLSDFEGKAISSSDLALITAFCILASSDRDSIRRVLLERSSFKAQIDDSSEWIMDLIRSLVDANYGEVMRLLYRSEPILLLNPFLSSHTNILIDSIQTRCILQYVQPFSTIQIPVMANSFGLQPDQMLYLLEGLVESKEIKGKIDLIDQVLTMTEPDHRGEMFTNASKVGKKANDVTQSAILRMKMIEAGIVVDPRPPKSTDKSGTGIDEKGQLVLDEGLGDELELDVGTGKFSFEE</sequence>
<dbReference type="PROSITE" id="PS50250">
    <property type="entry name" value="PCI"/>
    <property type="match status" value="1"/>
</dbReference>
<dbReference type="Gene3D" id="1.25.40.570">
    <property type="match status" value="1"/>
</dbReference>
<proteinExistence type="inferred from homology"/>
<dbReference type="InterPro" id="IPR045135">
    <property type="entry name" value="Rpn7_N"/>
</dbReference>
<keyword evidence="4" id="KW-0963">Cytoplasm</keyword>
<dbReference type="RefSeq" id="XP_066079889.1">
    <property type="nucleotide sequence ID" value="XM_066223792.1"/>
</dbReference>
<dbReference type="EMBL" id="CP144108">
    <property type="protein sequence ID" value="WWC93127.1"/>
    <property type="molecule type" value="Genomic_DNA"/>
</dbReference>
<evidence type="ECO:0000256" key="2">
    <source>
        <dbReference type="ARBA" id="ARBA00004496"/>
    </source>
</evidence>
<evidence type="ECO:0000256" key="3">
    <source>
        <dbReference type="ARBA" id="ARBA00008793"/>
    </source>
</evidence>
<evidence type="ECO:0000256" key="7">
    <source>
        <dbReference type="SAM" id="MobiDB-lite"/>
    </source>
</evidence>
<feature type="compositionally biased region" description="Basic and acidic residues" evidence="7">
    <location>
        <begin position="540"/>
        <end position="556"/>
    </location>
</feature>
<dbReference type="InterPro" id="IPR019585">
    <property type="entry name" value="Rpn7/CSN1"/>
</dbReference>
<keyword evidence="5" id="KW-0736">Signalosome</keyword>
<feature type="domain" description="PCI" evidence="8">
    <location>
        <begin position="321"/>
        <end position="502"/>
    </location>
</feature>
<dbReference type="PANTHER" id="PTHR14145">
    <property type="entry name" value="26S PROTESOME SUBUNIT 6"/>
    <property type="match status" value="1"/>
</dbReference>
<dbReference type="GO" id="GO:0005737">
    <property type="term" value="C:cytoplasm"/>
    <property type="evidence" value="ECO:0007669"/>
    <property type="project" value="UniProtKB-SubCell"/>
</dbReference>
<name>A0AAX4K6E8_9TREE</name>
<dbReference type="PANTHER" id="PTHR14145:SF2">
    <property type="entry name" value="COP9 SIGNALOSOME COMPLEX SUBUNIT 1"/>
    <property type="match status" value="1"/>
</dbReference>
<evidence type="ECO:0000256" key="1">
    <source>
        <dbReference type="ARBA" id="ARBA00004123"/>
    </source>
</evidence>
<gene>
    <name evidence="9" type="ORF">L201_008094</name>
</gene>
<keyword evidence="6" id="KW-0539">Nucleus</keyword>
<dbReference type="Pfam" id="PF01399">
    <property type="entry name" value="PCI"/>
    <property type="match status" value="1"/>
</dbReference>
<feature type="region of interest" description="Disordered" evidence="7">
    <location>
        <begin position="538"/>
        <end position="558"/>
    </location>
</feature>
<keyword evidence="10" id="KW-1185">Reference proteome</keyword>
<accession>A0AAX4K6E8</accession>
<dbReference type="SMART" id="SM00088">
    <property type="entry name" value="PINT"/>
    <property type="match status" value="1"/>
</dbReference>
<evidence type="ECO:0000313" key="10">
    <source>
        <dbReference type="Proteomes" id="UP001355207"/>
    </source>
</evidence>
<feature type="region of interest" description="Disordered" evidence="7">
    <location>
        <begin position="273"/>
        <end position="295"/>
    </location>
</feature>
<comment type="subcellular location">
    <subcellularLocation>
        <location evidence="2">Cytoplasm</location>
    </subcellularLocation>
    <subcellularLocation>
        <location evidence="1">Nucleus</location>
    </subcellularLocation>
</comment>
<dbReference type="InterPro" id="IPR036390">
    <property type="entry name" value="WH_DNA-bd_sf"/>
</dbReference>
<reference evidence="9 10" key="1">
    <citation type="submission" date="2024-01" db="EMBL/GenBank/DDBJ databases">
        <title>Comparative genomics of Cryptococcus and Kwoniella reveals pathogenesis evolution and contrasting modes of karyotype evolution via chromosome fusion or intercentromeric recombination.</title>
        <authorList>
            <person name="Coelho M.A."/>
            <person name="David-Palma M."/>
            <person name="Shea T."/>
            <person name="Bowers K."/>
            <person name="McGinley-Smith S."/>
            <person name="Mohammad A.W."/>
            <person name="Gnirke A."/>
            <person name="Yurkov A.M."/>
            <person name="Nowrousian M."/>
            <person name="Sun S."/>
            <person name="Cuomo C.A."/>
            <person name="Heitman J."/>
        </authorList>
    </citation>
    <scope>NUCLEOTIDE SEQUENCE [LARGE SCALE GENOMIC DNA]</scope>
    <source>
        <strain evidence="9 10">CBS 6074</strain>
    </source>
</reference>
<dbReference type="Proteomes" id="UP001355207">
    <property type="component" value="Chromosome 11"/>
</dbReference>
<evidence type="ECO:0000256" key="4">
    <source>
        <dbReference type="ARBA" id="ARBA00022490"/>
    </source>
</evidence>
<dbReference type="SUPFAM" id="SSF46785">
    <property type="entry name" value="Winged helix' DNA-binding domain"/>
    <property type="match status" value="1"/>
</dbReference>
<organism evidence="9 10">
    <name type="scientific">Kwoniella dendrophila CBS 6074</name>
    <dbReference type="NCBI Taxonomy" id="1295534"/>
    <lineage>
        <taxon>Eukaryota</taxon>
        <taxon>Fungi</taxon>
        <taxon>Dikarya</taxon>
        <taxon>Basidiomycota</taxon>
        <taxon>Agaricomycotina</taxon>
        <taxon>Tremellomycetes</taxon>
        <taxon>Tremellales</taxon>
        <taxon>Cryptococcaceae</taxon>
        <taxon>Kwoniella</taxon>
    </lineage>
</organism>
<dbReference type="AlphaFoldDB" id="A0AAX4K6E8"/>
<dbReference type="GO" id="GO:0008180">
    <property type="term" value="C:COP9 signalosome"/>
    <property type="evidence" value="ECO:0007669"/>
    <property type="project" value="UniProtKB-KW"/>
</dbReference>
<evidence type="ECO:0000313" key="9">
    <source>
        <dbReference type="EMBL" id="WWC93127.1"/>
    </source>
</evidence>
<dbReference type="Pfam" id="PF10602">
    <property type="entry name" value="RPN7"/>
    <property type="match status" value="1"/>
</dbReference>
<dbReference type="InterPro" id="IPR000717">
    <property type="entry name" value="PCI_dom"/>
</dbReference>
<evidence type="ECO:0000256" key="6">
    <source>
        <dbReference type="ARBA" id="ARBA00023242"/>
    </source>
</evidence>
<evidence type="ECO:0000256" key="5">
    <source>
        <dbReference type="ARBA" id="ARBA00022790"/>
    </source>
</evidence>
<evidence type="ECO:0000259" key="8">
    <source>
        <dbReference type="PROSITE" id="PS50250"/>
    </source>
</evidence>
<comment type="similarity">
    <text evidence="3">Belongs to the CSN1 family.</text>
</comment>